<evidence type="ECO:0000256" key="2">
    <source>
        <dbReference type="ARBA" id="ARBA00023125"/>
    </source>
</evidence>
<dbReference type="InterPro" id="IPR005471">
    <property type="entry name" value="Tscrpt_reg_IclR_N"/>
</dbReference>
<dbReference type="GO" id="GO:0045892">
    <property type="term" value="P:negative regulation of DNA-templated transcription"/>
    <property type="evidence" value="ECO:0007669"/>
    <property type="project" value="TreeGrafter"/>
</dbReference>
<dbReference type="PANTHER" id="PTHR30136:SF35">
    <property type="entry name" value="HTH-TYPE TRANSCRIPTIONAL REGULATOR RV1719"/>
    <property type="match status" value="1"/>
</dbReference>
<feature type="domain" description="IclR-ED" evidence="5">
    <location>
        <begin position="83"/>
        <end position="272"/>
    </location>
</feature>
<gene>
    <name evidence="6" type="ORF">HZA66_04205</name>
</gene>
<keyword evidence="3" id="KW-0804">Transcription</keyword>
<sequence>MAGTPADPKRNAAKPVETTVLAVERALQTIQLLSGAADGLSLAEISRELIVNKAIASRLLETLEHAGYVWRDDVAQRYHLTYRISNLGLRQLQQSGLLGQCTSVLEDLAERTGELVRLSVVERGEKITWVYAVVGTRRTLRIDPNFNFEVSLHSHATGKAWLMTLPFERAAQLVEQAGMSPLTPHTTVDYQLLRKELDTASRRGFAITFEENEIGVGAVAAPIMSPRLSGTTECVGVVSVAAPTNRMTRTQIEACGPLAAEVASRLALMWPLDERAPLRLQRPA</sequence>
<evidence type="ECO:0000256" key="3">
    <source>
        <dbReference type="ARBA" id="ARBA00023163"/>
    </source>
</evidence>
<dbReference type="Gene3D" id="1.10.10.10">
    <property type="entry name" value="Winged helix-like DNA-binding domain superfamily/Winged helix DNA-binding domain"/>
    <property type="match status" value="1"/>
</dbReference>
<dbReference type="InterPro" id="IPR036390">
    <property type="entry name" value="WH_DNA-bd_sf"/>
</dbReference>
<dbReference type="GO" id="GO:0003700">
    <property type="term" value="F:DNA-binding transcription factor activity"/>
    <property type="evidence" value="ECO:0007669"/>
    <property type="project" value="TreeGrafter"/>
</dbReference>
<evidence type="ECO:0000259" key="4">
    <source>
        <dbReference type="PROSITE" id="PS51077"/>
    </source>
</evidence>
<dbReference type="SUPFAM" id="SSF55781">
    <property type="entry name" value="GAF domain-like"/>
    <property type="match status" value="1"/>
</dbReference>
<dbReference type="EMBL" id="JACRJB010000014">
    <property type="protein sequence ID" value="MBI5128618.1"/>
    <property type="molecule type" value="Genomic_DNA"/>
</dbReference>
<dbReference type="SUPFAM" id="SSF46785">
    <property type="entry name" value="Winged helix' DNA-binding domain"/>
    <property type="match status" value="1"/>
</dbReference>
<dbReference type="Gene3D" id="3.30.450.40">
    <property type="match status" value="1"/>
</dbReference>
<evidence type="ECO:0000259" key="5">
    <source>
        <dbReference type="PROSITE" id="PS51078"/>
    </source>
</evidence>
<dbReference type="PROSITE" id="PS51077">
    <property type="entry name" value="HTH_ICLR"/>
    <property type="match status" value="1"/>
</dbReference>
<dbReference type="SMART" id="SM00346">
    <property type="entry name" value="HTH_ICLR"/>
    <property type="match status" value="1"/>
</dbReference>
<dbReference type="GO" id="GO:0003677">
    <property type="term" value="F:DNA binding"/>
    <property type="evidence" value="ECO:0007669"/>
    <property type="project" value="UniProtKB-KW"/>
</dbReference>
<keyword evidence="2" id="KW-0238">DNA-binding</keyword>
<dbReference type="Proteomes" id="UP000782519">
    <property type="component" value="Unassembled WGS sequence"/>
</dbReference>
<organism evidence="6 7">
    <name type="scientific">Rhodopseudomonas palustris</name>
    <dbReference type="NCBI Taxonomy" id="1076"/>
    <lineage>
        <taxon>Bacteria</taxon>
        <taxon>Pseudomonadati</taxon>
        <taxon>Pseudomonadota</taxon>
        <taxon>Alphaproteobacteria</taxon>
        <taxon>Hyphomicrobiales</taxon>
        <taxon>Nitrobacteraceae</taxon>
        <taxon>Rhodopseudomonas</taxon>
    </lineage>
</organism>
<dbReference type="Pfam" id="PF01614">
    <property type="entry name" value="IclR_C"/>
    <property type="match status" value="1"/>
</dbReference>
<dbReference type="PANTHER" id="PTHR30136">
    <property type="entry name" value="HELIX-TURN-HELIX TRANSCRIPTIONAL REGULATOR, ICLR FAMILY"/>
    <property type="match status" value="1"/>
</dbReference>
<accession>A0A933W0T0</accession>
<reference evidence="6" key="1">
    <citation type="submission" date="2020-07" db="EMBL/GenBank/DDBJ databases">
        <title>Huge and variable diversity of episymbiotic CPR bacteria and DPANN archaea in groundwater ecosystems.</title>
        <authorList>
            <person name="He C.Y."/>
            <person name="Keren R."/>
            <person name="Whittaker M."/>
            <person name="Farag I.F."/>
            <person name="Doudna J."/>
            <person name="Cate J.H.D."/>
            <person name="Banfield J.F."/>
        </authorList>
    </citation>
    <scope>NUCLEOTIDE SEQUENCE</scope>
    <source>
        <strain evidence="6">NC_groundwater_1818_Pr3_B-0.1um_66_35</strain>
    </source>
</reference>
<dbReference type="InterPro" id="IPR029016">
    <property type="entry name" value="GAF-like_dom_sf"/>
</dbReference>
<evidence type="ECO:0000313" key="7">
    <source>
        <dbReference type="Proteomes" id="UP000782519"/>
    </source>
</evidence>
<dbReference type="InterPro" id="IPR036388">
    <property type="entry name" value="WH-like_DNA-bd_sf"/>
</dbReference>
<dbReference type="PROSITE" id="PS51078">
    <property type="entry name" value="ICLR_ED"/>
    <property type="match status" value="1"/>
</dbReference>
<protein>
    <submittedName>
        <fullName evidence="6">IclR family transcriptional regulator</fullName>
    </submittedName>
</protein>
<evidence type="ECO:0000256" key="1">
    <source>
        <dbReference type="ARBA" id="ARBA00023015"/>
    </source>
</evidence>
<name>A0A933W0T0_RHOPL</name>
<feature type="domain" description="HTH iclR-type" evidence="4">
    <location>
        <begin position="20"/>
        <end position="82"/>
    </location>
</feature>
<keyword evidence="1" id="KW-0805">Transcription regulation</keyword>
<evidence type="ECO:0000313" key="6">
    <source>
        <dbReference type="EMBL" id="MBI5128618.1"/>
    </source>
</evidence>
<proteinExistence type="predicted"/>
<dbReference type="Pfam" id="PF09339">
    <property type="entry name" value="HTH_IclR"/>
    <property type="match status" value="1"/>
</dbReference>
<comment type="caution">
    <text evidence="6">The sequence shown here is derived from an EMBL/GenBank/DDBJ whole genome shotgun (WGS) entry which is preliminary data.</text>
</comment>
<dbReference type="AlphaFoldDB" id="A0A933W0T0"/>
<dbReference type="InterPro" id="IPR050707">
    <property type="entry name" value="HTH_MetabolicPath_Reg"/>
</dbReference>
<dbReference type="InterPro" id="IPR014757">
    <property type="entry name" value="Tscrpt_reg_IclR_C"/>
</dbReference>